<dbReference type="InterPro" id="IPR045357">
    <property type="entry name" value="Aminopeptidase_N-like_N"/>
</dbReference>
<comment type="catalytic activity">
    <reaction evidence="1">
        <text>Release of an N-terminal amino acid, Xaa-|-Yaa- from a peptide, amide or arylamide. Xaa is preferably Ala, but may be most amino acids including Pro (slow action). When a terminal hydrophobic residue is followed by a prolyl residue, the two may be released as an intact Xaa-Pro dipeptide.</text>
        <dbReference type="EC" id="3.4.11.2"/>
    </reaction>
</comment>
<dbReference type="GO" id="GO:0016285">
    <property type="term" value="F:alanyl aminopeptidase activity"/>
    <property type="evidence" value="ECO:0007669"/>
    <property type="project" value="UniProtKB-EC"/>
</dbReference>
<dbReference type="PANTHER" id="PTHR11533">
    <property type="entry name" value="PROTEASE M1 ZINC METALLOPROTEASE"/>
    <property type="match status" value="1"/>
</dbReference>
<dbReference type="SUPFAM" id="SSF63737">
    <property type="entry name" value="Leukotriene A4 hydrolase N-terminal domain"/>
    <property type="match status" value="1"/>
</dbReference>
<organism evidence="15 16">
    <name type="scientific">Patiriisocius marinus</name>
    <dbReference type="NCBI Taxonomy" id="1397112"/>
    <lineage>
        <taxon>Bacteria</taxon>
        <taxon>Pseudomonadati</taxon>
        <taxon>Bacteroidota</taxon>
        <taxon>Flavobacteriia</taxon>
        <taxon>Flavobacteriales</taxon>
        <taxon>Flavobacteriaceae</taxon>
        <taxon>Patiriisocius</taxon>
    </lineage>
</organism>
<dbReference type="GO" id="GO:0008270">
    <property type="term" value="F:zinc ion binding"/>
    <property type="evidence" value="ECO:0007669"/>
    <property type="project" value="InterPro"/>
</dbReference>
<evidence type="ECO:0000256" key="9">
    <source>
        <dbReference type="ARBA" id="ARBA00022801"/>
    </source>
</evidence>
<evidence type="ECO:0000256" key="7">
    <source>
        <dbReference type="ARBA" id="ARBA00022670"/>
    </source>
</evidence>
<feature type="domain" description="Aminopeptidase N-like N-terminal" evidence="14">
    <location>
        <begin position="32"/>
        <end position="179"/>
    </location>
</feature>
<evidence type="ECO:0000256" key="4">
    <source>
        <dbReference type="ARBA" id="ARBA00012564"/>
    </source>
</evidence>
<comment type="cofactor">
    <cofactor evidence="2">
        <name>Zn(2+)</name>
        <dbReference type="ChEBI" id="CHEBI:29105"/>
    </cofactor>
</comment>
<comment type="similarity">
    <text evidence="3">Belongs to the peptidase M1 family.</text>
</comment>
<comment type="caution">
    <text evidence="15">The sequence shown here is derived from an EMBL/GenBank/DDBJ whole genome shotgun (WGS) entry which is preliminary data.</text>
</comment>
<evidence type="ECO:0000256" key="12">
    <source>
        <dbReference type="SAM" id="SignalP"/>
    </source>
</evidence>
<feature type="signal peptide" evidence="12">
    <location>
        <begin position="1"/>
        <end position="18"/>
    </location>
</feature>
<dbReference type="SUPFAM" id="SSF48371">
    <property type="entry name" value="ARM repeat"/>
    <property type="match status" value="1"/>
</dbReference>
<dbReference type="PRINTS" id="PR00756">
    <property type="entry name" value="ALADIPTASE"/>
</dbReference>
<proteinExistence type="inferred from homology"/>
<reference evidence="15 16" key="1">
    <citation type="submission" date="2019-08" db="EMBL/GenBank/DDBJ databases">
        <title>Draft genome sequence of Ulvibacter marinus type strain NBRC 109484.</title>
        <authorList>
            <person name="Kawano K."/>
            <person name="Ushijima N."/>
            <person name="Kihara M."/>
            <person name="Itoh H."/>
        </authorList>
    </citation>
    <scope>NUCLEOTIDE SEQUENCE [LARGE SCALE GENOMIC DNA]</scope>
    <source>
        <strain evidence="15 16">NBRC 109484</strain>
    </source>
</reference>
<dbReference type="InterPro" id="IPR014782">
    <property type="entry name" value="Peptidase_M1_dom"/>
</dbReference>
<protein>
    <recommendedName>
        <fullName evidence="5">Aminopeptidase N</fullName>
        <ecNumber evidence="4">3.4.11.2</ecNumber>
    </recommendedName>
</protein>
<evidence type="ECO:0000256" key="8">
    <source>
        <dbReference type="ARBA" id="ARBA00022723"/>
    </source>
</evidence>
<evidence type="ECO:0000256" key="2">
    <source>
        <dbReference type="ARBA" id="ARBA00001947"/>
    </source>
</evidence>
<evidence type="ECO:0000256" key="11">
    <source>
        <dbReference type="ARBA" id="ARBA00023049"/>
    </source>
</evidence>
<keyword evidence="16" id="KW-1185">Reference proteome</keyword>
<dbReference type="SUPFAM" id="SSF55486">
    <property type="entry name" value="Metalloproteases ('zincins'), catalytic domain"/>
    <property type="match status" value="1"/>
</dbReference>
<gene>
    <name evidence="15" type="ORF">ULMA_31290</name>
</gene>
<dbReference type="Gene3D" id="1.10.390.10">
    <property type="entry name" value="Neutral Protease Domain 2"/>
    <property type="match status" value="1"/>
</dbReference>
<dbReference type="InterPro" id="IPR027268">
    <property type="entry name" value="Peptidase_M4/M1_CTD_sf"/>
</dbReference>
<keyword evidence="10" id="KW-0862">Zinc</keyword>
<evidence type="ECO:0000259" key="13">
    <source>
        <dbReference type="Pfam" id="PF01433"/>
    </source>
</evidence>
<keyword evidence="12" id="KW-0732">Signal</keyword>
<dbReference type="InterPro" id="IPR016024">
    <property type="entry name" value="ARM-type_fold"/>
</dbReference>
<dbReference type="RefSeq" id="WP_151675447.1">
    <property type="nucleotide sequence ID" value="NZ_BKCG01000014.1"/>
</dbReference>
<evidence type="ECO:0000256" key="1">
    <source>
        <dbReference type="ARBA" id="ARBA00000098"/>
    </source>
</evidence>
<feature type="chain" id="PRO_5023884014" description="Aminopeptidase N" evidence="12">
    <location>
        <begin position="19"/>
        <end position="714"/>
    </location>
</feature>
<dbReference type="GO" id="GO:0006508">
    <property type="term" value="P:proteolysis"/>
    <property type="evidence" value="ECO:0007669"/>
    <property type="project" value="UniProtKB-KW"/>
</dbReference>
<keyword evidence="7" id="KW-0645">Protease</keyword>
<evidence type="ECO:0000256" key="10">
    <source>
        <dbReference type="ARBA" id="ARBA00022833"/>
    </source>
</evidence>
<dbReference type="GO" id="GO:0005737">
    <property type="term" value="C:cytoplasm"/>
    <property type="evidence" value="ECO:0007669"/>
    <property type="project" value="TreeGrafter"/>
</dbReference>
<dbReference type="InterPro" id="IPR001930">
    <property type="entry name" value="Peptidase_M1"/>
</dbReference>
<dbReference type="GO" id="GO:0005615">
    <property type="term" value="C:extracellular space"/>
    <property type="evidence" value="ECO:0007669"/>
    <property type="project" value="TreeGrafter"/>
</dbReference>
<dbReference type="Gene3D" id="2.60.40.1730">
    <property type="entry name" value="tricorn interacting facor f3 domain"/>
    <property type="match status" value="1"/>
</dbReference>
<dbReference type="CDD" id="cd09603">
    <property type="entry name" value="M1_APN_like"/>
    <property type="match status" value="1"/>
</dbReference>
<dbReference type="OrthoDB" id="100605at2"/>
<dbReference type="GO" id="GO:0070006">
    <property type="term" value="F:metalloaminopeptidase activity"/>
    <property type="evidence" value="ECO:0007669"/>
    <property type="project" value="TreeGrafter"/>
</dbReference>
<dbReference type="InterPro" id="IPR050344">
    <property type="entry name" value="Peptidase_M1_aminopeptidases"/>
</dbReference>
<evidence type="ECO:0000256" key="3">
    <source>
        <dbReference type="ARBA" id="ARBA00010136"/>
    </source>
</evidence>
<keyword evidence="6 15" id="KW-0031">Aminopeptidase</keyword>
<keyword evidence="11" id="KW-0482">Metalloprotease</keyword>
<evidence type="ECO:0000259" key="14">
    <source>
        <dbReference type="Pfam" id="PF17900"/>
    </source>
</evidence>
<dbReference type="GO" id="GO:0043171">
    <property type="term" value="P:peptide catabolic process"/>
    <property type="evidence" value="ECO:0007669"/>
    <property type="project" value="TreeGrafter"/>
</dbReference>
<dbReference type="GO" id="GO:0016020">
    <property type="term" value="C:membrane"/>
    <property type="evidence" value="ECO:0007669"/>
    <property type="project" value="TreeGrafter"/>
</dbReference>
<dbReference type="PANTHER" id="PTHR11533:SF174">
    <property type="entry name" value="PUROMYCIN-SENSITIVE AMINOPEPTIDASE-RELATED"/>
    <property type="match status" value="1"/>
</dbReference>
<dbReference type="EMBL" id="BKCG01000014">
    <property type="protein sequence ID" value="GER61021.1"/>
    <property type="molecule type" value="Genomic_DNA"/>
</dbReference>
<evidence type="ECO:0000313" key="16">
    <source>
        <dbReference type="Proteomes" id="UP000326509"/>
    </source>
</evidence>
<evidence type="ECO:0000313" key="15">
    <source>
        <dbReference type="EMBL" id="GER61021.1"/>
    </source>
</evidence>
<dbReference type="Pfam" id="PF17900">
    <property type="entry name" value="Peptidase_M1_N"/>
    <property type="match status" value="1"/>
</dbReference>
<name>A0A5J4J5E1_9FLAO</name>
<keyword evidence="9" id="KW-0378">Hydrolase</keyword>
<accession>A0A5J4J5E1</accession>
<keyword evidence="8" id="KW-0479">Metal-binding</keyword>
<evidence type="ECO:0000256" key="5">
    <source>
        <dbReference type="ARBA" id="ARBA00015611"/>
    </source>
</evidence>
<dbReference type="InterPro" id="IPR042097">
    <property type="entry name" value="Aminopeptidase_N-like_N_sf"/>
</dbReference>
<feature type="domain" description="Peptidase M1 membrane alanine aminopeptidase" evidence="13">
    <location>
        <begin position="254"/>
        <end position="452"/>
    </location>
</feature>
<dbReference type="GO" id="GO:0042277">
    <property type="term" value="F:peptide binding"/>
    <property type="evidence" value="ECO:0007669"/>
    <property type="project" value="TreeGrafter"/>
</dbReference>
<dbReference type="Pfam" id="PF01433">
    <property type="entry name" value="Peptidase_M1"/>
    <property type="match status" value="1"/>
</dbReference>
<dbReference type="AlphaFoldDB" id="A0A5J4J5E1"/>
<dbReference type="Proteomes" id="UP000326509">
    <property type="component" value="Unassembled WGS sequence"/>
</dbReference>
<sequence>MHKLLSFILLFCSPLIFGQQLETVDFTKIEATITPDLASKSIKGTVTVKFQILKNTNKVYLDAVDMYHPSLDAYEDGGIEVYYSEHKIWLHSDFEAGYEYQITFDYTATPKQTLYFTYDQIWTQGQGKYTSHWLPSIDDMNDKIEFDISVKTTDSYTVISNGVLAERFTQVERLAQFKKKYPSVAIDSVMNKEGIAMNNTAVYAFNMEHPMSSYLVAFALGNFKQLKTASKSGIPLEMYFRPEDSLKAEPTYRHTKVIFDFLEEEIGVPYPWQDYKQVPVRDFLYAGMENTSCTFFSEAFVIDETGFNDRHYVNVNAHELAHQWFGNFVTETSSEHHWLHEGFATYYALLAEREIFGEQYYYWKLFQSAEQLKALSDEGKGQSLRDPKASSLTFYEKGAWALHVLRERIGDEAFQGAIKRYLTANAYKNVTIEDFTNAIRQETTITIDDWEKDWLQQTAFQSEQAYASLVKSQFMNNYFEIAALRATAIEEKSKTFERVFTFPNDYIAQEAVYQLALEPIQETMGLYKKAFDTKNLMVRQAIVSSFDKKIPTPLINDFMSLLNDDSYVTQEAAMYLLWQNSNVNPVDVLNKMDGVVGFQNRNVRQLWLVLSLVTEGYRIADKKEMLEELRSYSHPKYSFEVRELAFNYLFEINQFSETEILNLANAMTHHNWRFKKFSRELMLRLAKEDGLKISVKELLPKFPKAVQAYLEDKL</sequence>
<dbReference type="EC" id="3.4.11.2" evidence="4"/>
<evidence type="ECO:0000256" key="6">
    <source>
        <dbReference type="ARBA" id="ARBA00022438"/>
    </source>
</evidence>